<feature type="transmembrane region" description="Helical" evidence="7">
    <location>
        <begin position="21"/>
        <end position="42"/>
    </location>
</feature>
<evidence type="ECO:0000256" key="6">
    <source>
        <dbReference type="SAM" id="MobiDB-lite"/>
    </source>
</evidence>
<feature type="domain" description="Major facilitator superfamily (MFS) profile" evidence="8">
    <location>
        <begin position="26"/>
        <end position="478"/>
    </location>
</feature>
<dbReference type="PANTHER" id="PTHR42718:SF9">
    <property type="entry name" value="MAJOR FACILITATOR SUPERFAMILY MULTIDRUG TRANSPORTER MFSC"/>
    <property type="match status" value="1"/>
</dbReference>
<feature type="transmembrane region" description="Helical" evidence="7">
    <location>
        <begin position="218"/>
        <end position="236"/>
    </location>
</feature>
<feature type="transmembrane region" description="Helical" evidence="7">
    <location>
        <begin position="413"/>
        <end position="433"/>
    </location>
</feature>
<feature type="compositionally biased region" description="Basic and acidic residues" evidence="6">
    <location>
        <begin position="484"/>
        <end position="494"/>
    </location>
</feature>
<evidence type="ECO:0000313" key="9">
    <source>
        <dbReference type="EMBL" id="KAK7516265.1"/>
    </source>
</evidence>
<keyword evidence="2" id="KW-0813">Transport</keyword>
<dbReference type="InterPro" id="IPR036259">
    <property type="entry name" value="MFS_trans_sf"/>
</dbReference>
<feature type="compositionally biased region" description="Low complexity" evidence="6">
    <location>
        <begin position="516"/>
        <end position="527"/>
    </location>
</feature>
<keyword evidence="3 7" id="KW-0812">Transmembrane</keyword>
<evidence type="ECO:0000256" key="3">
    <source>
        <dbReference type="ARBA" id="ARBA00022692"/>
    </source>
</evidence>
<feature type="transmembrane region" description="Helical" evidence="7">
    <location>
        <begin position="322"/>
        <end position="341"/>
    </location>
</feature>
<dbReference type="EMBL" id="JBBPHU010000006">
    <property type="protein sequence ID" value="KAK7516265.1"/>
    <property type="molecule type" value="Genomic_DNA"/>
</dbReference>
<feature type="transmembrane region" description="Helical" evidence="7">
    <location>
        <begin position="375"/>
        <end position="393"/>
    </location>
</feature>
<keyword evidence="10" id="KW-1185">Reference proteome</keyword>
<keyword evidence="4 7" id="KW-1133">Transmembrane helix</keyword>
<feature type="transmembrane region" description="Helical" evidence="7">
    <location>
        <begin position="91"/>
        <end position="111"/>
    </location>
</feature>
<feature type="transmembrane region" description="Helical" evidence="7">
    <location>
        <begin position="154"/>
        <end position="172"/>
    </location>
</feature>
<accession>A0ABR1KK77</accession>
<sequence length="535" mass="57444">MAVLAAPPWLRPENEAMRPKFLPWVVTGMACLAMYIDTFQSTMVNFGLSAIMDSLEMTPFDINWVVIAYSLAFAAVLPVSGAIADRFGLRVGFVFGTGTLTWASALCAAAPNKYALIVGRAFCGIGAALGTATGPPIISHFFKEEKERNKGLSMLIMCGPLGLVSGMIFGALLVESSTGWRGLFWLNLAVNSFLSIVGFFTIPAFAKSPPDPTKKFDKIGLAIFVTGLPLLIYGVDDGGNRGWTTPDILVPLILGGLLVIAFPIWERRLNNPLIPKQFLSDRNMMLMLITFVIFGGGFSTWFLLVTQVFLNSLKLTAVRSALYLLPSAIGSIVSGALGSWLSTRTSVRIQIGGSYFWTAAFLIPWGLMVLDANRAYIICFAILYLFGNAPAVVRAQATTLSTIPVEQHGQATAMLMVSFQTGNAVLLALSNAVAKGFTEGPETEASLLEGYKAGFWMLLALTAAVGLVFILVYRDRVVKQPDSEMHLPDSEAKEANTLGTELAPGNASGQGNTLQSSSSVESSTEVVSMELIQKA</sequence>
<feature type="transmembrane region" description="Helical" evidence="7">
    <location>
        <begin position="286"/>
        <end position="310"/>
    </location>
</feature>
<dbReference type="Gene3D" id="1.20.1250.20">
    <property type="entry name" value="MFS general substrate transporter like domains"/>
    <property type="match status" value="1"/>
</dbReference>
<evidence type="ECO:0000256" key="1">
    <source>
        <dbReference type="ARBA" id="ARBA00004141"/>
    </source>
</evidence>
<comment type="caution">
    <text evidence="9">The sequence shown here is derived from an EMBL/GenBank/DDBJ whole genome shotgun (WGS) entry which is preliminary data.</text>
</comment>
<dbReference type="CDD" id="cd17321">
    <property type="entry name" value="MFS_MMR_MDR_like"/>
    <property type="match status" value="1"/>
</dbReference>
<dbReference type="SUPFAM" id="SSF103473">
    <property type="entry name" value="MFS general substrate transporter"/>
    <property type="match status" value="1"/>
</dbReference>
<dbReference type="Gene3D" id="1.20.1720.10">
    <property type="entry name" value="Multidrug resistance protein D"/>
    <property type="match status" value="1"/>
</dbReference>
<evidence type="ECO:0000313" key="10">
    <source>
        <dbReference type="Proteomes" id="UP001363622"/>
    </source>
</evidence>
<organism evidence="9 10">
    <name type="scientific">Phyllosticta citriasiana</name>
    <dbReference type="NCBI Taxonomy" id="595635"/>
    <lineage>
        <taxon>Eukaryota</taxon>
        <taxon>Fungi</taxon>
        <taxon>Dikarya</taxon>
        <taxon>Ascomycota</taxon>
        <taxon>Pezizomycotina</taxon>
        <taxon>Dothideomycetes</taxon>
        <taxon>Dothideomycetes incertae sedis</taxon>
        <taxon>Botryosphaeriales</taxon>
        <taxon>Phyllostictaceae</taxon>
        <taxon>Phyllosticta</taxon>
    </lineage>
</organism>
<evidence type="ECO:0000259" key="8">
    <source>
        <dbReference type="PROSITE" id="PS50850"/>
    </source>
</evidence>
<feature type="transmembrane region" description="Helical" evidence="7">
    <location>
        <begin position="453"/>
        <end position="473"/>
    </location>
</feature>
<dbReference type="PROSITE" id="PS50850">
    <property type="entry name" value="MFS"/>
    <property type="match status" value="1"/>
</dbReference>
<dbReference type="Proteomes" id="UP001363622">
    <property type="component" value="Unassembled WGS sequence"/>
</dbReference>
<feature type="transmembrane region" description="Helical" evidence="7">
    <location>
        <begin position="62"/>
        <end position="84"/>
    </location>
</feature>
<dbReference type="Pfam" id="PF07690">
    <property type="entry name" value="MFS_1"/>
    <property type="match status" value="1"/>
</dbReference>
<feature type="transmembrane region" description="Helical" evidence="7">
    <location>
        <begin position="117"/>
        <end position="142"/>
    </location>
</feature>
<keyword evidence="5 7" id="KW-0472">Membrane</keyword>
<dbReference type="PANTHER" id="PTHR42718">
    <property type="entry name" value="MAJOR FACILITATOR SUPERFAMILY MULTIDRUG TRANSPORTER MFSC"/>
    <property type="match status" value="1"/>
</dbReference>
<feature type="transmembrane region" description="Helical" evidence="7">
    <location>
        <begin position="248"/>
        <end position="265"/>
    </location>
</feature>
<evidence type="ECO:0000256" key="2">
    <source>
        <dbReference type="ARBA" id="ARBA00022448"/>
    </source>
</evidence>
<feature type="transmembrane region" description="Helical" evidence="7">
    <location>
        <begin position="184"/>
        <end position="206"/>
    </location>
</feature>
<evidence type="ECO:0000256" key="7">
    <source>
        <dbReference type="SAM" id="Phobius"/>
    </source>
</evidence>
<protein>
    <submittedName>
        <fullName evidence="9">MFS transporter</fullName>
    </submittedName>
</protein>
<comment type="subcellular location">
    <subcellularLocation>
        <location evidence="1">Membrane</location>
        <topology evidence="1">Multi-pass membrane protein</topology>
    </subcellularLocation>
</comment>
<dbReference type="InterPro" id="IPR011701">
    <property type="entry name" value="MFS"/>
</dbReference>
<feature type="transmembrane region" description="Helical" evidence="7">
    <location>
        <begin position="353"/>
        <end position="369"/>
    </location>
</feature>
<gene>
    <name evidence="9" type="ORF">IWZ03DRAFT_423607</name>
</gene>
<dbReference type="InterPro" id="IPR020846">
    <property type="entry name" value="MFS_dom"/>
</dbReference>
<feature type="region of interest" description="Disordered" evidence="6">
    <location>
        <begin position="484"/>
        <end position="527"/>
    </location>
</feature>
<reference evidence="9 10" key="1">
    <citation type="submission" date="2024-04" db="EMBL/GenBank/DDBJ databases">
        <title>Phyllosticta paracitricarpa is synonymous to the EU quarantine fungus P. citricarpa based on phylogenomic analyses.</title>
        <authorList>
            <consortium name="Lawrence Berkeley National Laboratory"/>
            <person name="Van Ingen-Buijs V.A."/>
            <person name="Van Westerhoven A.C."/>
            <person name="Haridas S."/>
            <person name="Skiadas P."/>
            <person name="Martin F."/>
            <person name="Groenewald J.Z."/>
            <person name="Crous P.W."/>
            <person name="Seidl M.F."/>
        </authorList>
    </citation>
    <scope>NUCLEOTIDE SEQUENCE [LARGE SCALE GENOMIC DNA]</scope>
    <source>
        <strain evidence="9 10">CBS 123371</strain>
    </source>
</reference>
<evidence type="ECO:0000256" key="4">
    <source>
        <dbReference type="ARBA" id="ARBA00022989"/>
    </source>
</evidence>
<evidence type="ECO:0000256" key="5">
    <source>
        <dbReference type="ARBA" id="ARBA00023136"/>
    </source>
</evidence>
<name>A0ABR1KK77_9PEZI</name>
<proteinExistence type="predicted"/>